<keyword evidence="1" id="KW-1133">Transmembrane helix</keyword>
<dbReference type="Proteomes" id="UP000536909">
    <property type="component" value="Unassembled WGS sequence"/>
</dbReference>
<evidence type="ECO:0000313" key="3">
    <source>
        <dbReference type="EMBL" id="MBB5297217.1"/>
    </source>
</evidence>
<dbReference type="EMBL" id="VBRC01000020">
    <property type="protein sequence ID" value="TLK21825.1"/>
    <property type="molecule type" value="Genomic_DNA"/>
</dbReference>
<keyword evidence="2" id="KW-0732">Signal</keyword>
<feature type="transmembrane region" description="Helical" evidence="1">
    <location>
        <begin position="399"/>
        <end position="424"/>
    </location>
</feature>
<dbReference type="Proteomes" id="UP000308000">
    <property type="component" value="Unassembled WGS sequence"/>
</dbReference>
<accession>A0AAJ5JXC0</accession>
<keyword evidence="6" id="KW-1185">Reference proteome</keyword>
<evidence type="ECO:0000313" key="4">
    <source>
        <dbReference type="EMBL" id="TLK21825.1"/>
    </source>
</evidence>
<keyword evidence="1" id="KW-0812">Transmembrane</keyword>
<protein>
    <submittedName>
        <fullName evidence="4">Uncharacterized protein</fullName>
    </submittedName>
</protein>
<feature type="transmembrane region" description="Helical" evidence="1">
    <location>
        <begin position="231"/>
        <end position="259"/>
    </location>
</feature>
<keyword evidence="1" id="KW-0472">Membrane</keyword>
<reference evidence="4 5" key="1">
    <citation type="submission" date="2019-04" db="EMBL/GenBank/DDBJ databases">
        <title>Deinococcus metalilatus MA1002 mutant No.5.</title>
        <authorList>
            <person name="Park W."/>
            <person name="Park C."/>
        </authorList>
    </citation>
    <scope>NUCLEOTIDE SEQUENCE [LARGE SCALE GENOMIC DNA]</scope>
    <source>
        <strain evidence="4 5">MA1002-m5</strain>
    </source>
</reference>
<proteinExistence type="predicted"/>
<comment type="caution">
    <text evidence="4">The sequence shown here is derived from an EMBL/GenBank/DDBJ whole genome shotgun (WGS) entry which is preliminary data.</text>
</comment>
<organism evidence="4 5">
    <name type="scientific">Deinococcus metallilatus</name>
    <dbReference type="NCBI Taxonomy" id="1211322"/>
    <lineage>
        <taxon>Bacteria</taxon>
        <taxon>Thermotogati</taxon>
        <taxon>Deinococcota</taxon>
        <taxon>Deinococci</taxon>
        <taxon>Deinococcales</taxon>
        <taxon>Deinococcaceae</taxon>
        <taxon>Deinococcus</taxon>
    </lineage>
</organism>
<evidence type="ECO:0000256" key="2">
    <source>
        <dbReference type="SAM" id="SignalP"/>
    </source>
</evidence>
<reference evidence="3 6" key="2">
    <citation type="submission" date="2020-08" db="EMBL/GenBank/DDBJ databases">
        <title>Genomic Encyclopedia of Type Strains, Phase IV (KMG-IV): sequencing the most valuable type-strain genomes for metagenomic binning, comparative biology and taxonomic classification.</title>
        <authorList>
            <person name="Goeker M."/>
        </authorList>
    </citation>
    <scope>NUCLEOTIDE SEQUENCE [LARGE SCALE GENOMIC DNA]</scope>
    <source>
        <strain evidence="3 6">DSM 105434</strain>
    </source>
</reference>
<gene>
    <name evidence="4" type="ORF">FCS05_18755</name>
    <name evidence="3" type="ORF">HNQ10_004088</name>
</gene>
<sequence length="439" mass="46391">MSRLKALILPLVLLLLASAALAANVEADIDATHQAVENYVKRAVGTYESFQQFTLGNPAQKLYEVANRAKDAGLPKVMMSLATVIALSGFFVRGWSILAGGDGVSKRGVIVQTAAVAALLSVSFNNSANLSVSYTAMQSWSNAITWSNSKMSSAIDAKLKESSNILVGVLGKVAVTATTFAAPELRAIGAGTAKGTVGAAVKSTGQKAMKTMGSIGARLNFSLLFMQGLMIAYASIVFISGITVLAGIYLFPIAVAFTMWGQTKIVWTLIGSFIAAWSIALFLPLVTYLSVDKVFVEPARMAAQYEQQIGVVAKTSGLQSALVGERFDAEVDRLTRDCKARQEEDPTVSCLSDSGSGLIKSVWKQINASLDSALTLFKSTIGSLLDMIVSLAIQVFWGIAYYVFAIGAMFAVAGFLTNALGGAANNLGDAIKGRSVMRR</sequence>
<dbReference type="AlphaFoldDB" id="A0AAJ5JXC0"/>
<name>A0AAJ5JXC0_9DEIO</name>
<feature type="transmembrane region" description="Helical" evidence="1">
    <location>
        <begin position="265"/>
        <end position="291"/>
    </location>
</feature>
<evidence type="ECO:0000313" key="5">
    <source>
        <dbReference type="Proteomes" id="UP000308000"/>
    </source>
</evidence>
<evidence type="ECO:0000313" key="6">
    <source>
        <dbReference type="Proteomes" id="UP000536909"/>
    </source>
</evidence>
<feature type="signal peptide" evidence="2">
    <location>
        <begin position="1"/>
        <end position="22"/>
    </location>
</feature>
<feature type="chain" id="PRO_5042527003" evidence="2">
    <location>
        <begin position="23"/>
        <end position="439"/>
    </location>
</feature>
<evidence type="ECO:0000256" key="1">
    <source>
        <dbReference type="SAM" id="Phobius"/>
    </source>
</evidence>
<dbReference type="EMBL" id="JACHFV010000019">
    <property type="protein sequence ID" value="MBB5297217.1"/>
    <property type="molecule type" value="Genomic_DNA"/>
</dbReference>
<feature type="transmembrane region" description="Helical" evidence="1">
    <location>
        <begin position="77"/>
        <end position="98"/>
    </location>
</feature>
<dbReference type="RefSeq" id="WP_129117489.1">
    <property type="nucleotide sequence ID" value="NZ_BSUI01000036.1"/>
</dbReference>